<evidence type="ECO:0000259" key="1">
    <source>
        <dbReference type="Pfam" id="PF13568"/>
    </source>
</evidence>
<reference evidence="3" key="1">
    <citation type="submission" date="2020-08" db="EMBL/GenBank/DDBJ databases">
        <title>Lacibacter sp. S13-6-6 genome sequencing.</title>
        <authorList>
            <person name="Jin L."/>
        </authorList>
    </citation>
    <scope>NUCLEOTIDE SEQUENCE [LARGE SCALE GENOMIC DNA]</scope>
    <source>
        <strain evidence="3">S13-6-6</strain>
    </source>
</reference>
<dbReference type="EMBL" id="CP060007">
    <property type="protein sequence ID" value="QNA45861.1"/>
    <property type="molecule type" value="Genomic_DNA"/>
</dbReference>
<dbReference type="SUPFAM" id="SSF56925">
    <property type="entry name" value="OMPA-like"/>
    <property type="match status" value="1"/>
</dbReference>
<proteinExistence type="predicted"/>
<dbReference type="AlphaFoldDB" id="A0A7G5XK58"/>
<gene>
    <name evidence="2" type="ORF">H4075_06615</name>
</gene>
<protein>
    <submittedName>
        <fullName evidence="2">Outer membrane beta-barrel protein</fullName>
    </submittedName>
</protein>
<dbReference type="RefSeq" id="WP_182805283.1">
    <property type="nucleotide sequence ID" value="NZ_CP060007.1"/>
</dbReference>
<accession>A0A7G5XK58</accession>
<dbReference type="InterPro" id="IPR011250">
    <property type="entry name" value="OMP/PagP_B-barrel"/>
</dbReference>
<keyword evidence="3" id="KW-1185">Reference proteome</keyword>
<sequence>MAISREHKIAQQQKRSESLLINQKNQSKMSKVFVAFFSAVIFSVSSVAYAQGFSMNISAAPQFSFVRNIDDSDPTLDKQATFKPRVGIGIAYQFAQGTGLELDVLYSWQGQKYRTNGVERNQKINYVKVPVLFSYVAAPKSKVSFVGKIGPQLSFLTTSKLTDGNDNDVISDTDDRFEDVGFGGVVVAGAQIRLSSRLVLEPSVWFDNEFTNAESENFRTLPVRRESRHNMTTGLQLQLIYKFDKK</sequence>
<dbReference type="Pfam" id="PF13568">
    <property type="entry name" value="OMP_b-brl_2"/>
    <property type="match status" value="1"/>
</dbReference>
<evidence type="ECO:0000313" key="3">
    <source>
        <dbReference type="Proteomes" id="UP000515344"/>
    </source>
</evidence>
<dbReference type="Proteomes" id="UP000515344">
    <property type="component" value="Chromosome"/>
</dbReference>
<organism evidence="2 3">
    <name type="scientific">Lacibacter sediminis</name>
    <dbReference type="NCBI Taxonomy" id="2760713"/>
    <lineage>
        <taxon>Bacteria</taxon>
        <taxon>Pseudomonadati</taxon>
        <taxon>Bacteroidota</taxon>
        <taxon>Chitinophagia</taxon>
        <taxon>Chitinophagales</taxon>
        <taxon>Chitinophagaceae</taxon>
        <taxon>Lacibacter</taxon>
    </lineage>
</organism>
<dbReference type="KEGG" id="lacs:H4075_06615"/>
<dbReference type="InterPro" id="IPR025665">
    <property type="entry name" value="Beta-barrel_OMP_2"/>
</dbReference>
<feature type="domain" description="Outer membrane protein beta-barrel" evidence="1">
    <location>
        <begin position="63"/>
        <end position="200"/>
    </location>
</feature>
<name>A0A7G5XK58_9BACT</name>
<evidence type="ECO:0000313" key="2">
    <source>
        <dbReference type="EMBL" id="QNA45861.1"/>
    </source>
</evidence>